<dbReference type="GO" id="GO:0003995">
    <property type="term" value="F:acyl-CoA dehydrogenase activity"/>
    <property type="evidence" value="ECO:0007669"/>
    <property type="project" value="TreeGrafter"/>
</dbReference>
<reference evidence="6" key="1">
    <citation type="submission" date="2016-03" db="EMBL/GenBank/DDBJ databases">
        <title>Complete genome sequence of Solimmundus cernigliae, representing a novel lineage of polycyclic aromatic hydrocarbon degraders within the Gammaproteobacteria.</title>
        <authorList>
            <person name="Singleton D.R."/>
            <person name="Dickey A.N."/>
            <person name="Scholl E.H."/>
            <person name="Wright F.A."/>
            <person name="Aitken M.D."/>
        </authorList>
    </citation>
    <scope>NUCLEOTIDE SEQUENCE [LARGE SCALE GENOMIC DNA]</scope>
    <source>
        <strain evidence="6">TR3.2</strain>
    </source>
</reference>
<evidence type="ECO:0000256" key="2">
    <source>
        <dbReference type="ARBA" id="ARBA00049661"/>
    </source>
</evidence>
<dbReference type="AlphaFoldDB" id="A0A1B1YRY3"/>
<keyword evidence="6" id="KW-1185">Reference proteome</keyword>
<dbReference type="SUPFAM" id="SSF47203">
    <property type="entry name" value="Acyl-CoA dehydrogenase C-terminal domain-like"/>
    <property type="match status" value="1"/>
</dbReference>
<dbReference type="GO" id="GO:0005737">
    <property type="term" value="C:cytoplasm"/>
    <property type="evidence" value="ECO:0007669"/>
    <property type="project" value="TreeGrafter"/>
</dbReference>
<dbReference type="STRING" id="1810504.PG2T_04965"/>
<dbReference type="EMBL" id="CP014671">
    <property type="protein sequence ID" value="ANX03610.1"/>
    <property type="molecule type" value="Genomic_DNA"/>
</dbReference>
<dbReference type="PANTHER" id="PTHR48083">
    <property type="entry name" value="MEDIUM-CHAIN SPECIFIC ACYL-COA DEHYDROGENASE, MITOCHONDRIAL-RELATED"/>
    <property type="match status" value="1"/>
</dbReference>
<dbReference type="InterPro" id="IPR013786">
    <property type="entry name" value="AcylCoA_DH/ox_N"/>
</dbReference>
<dbReference type="GO" id="GO:0033539">
    <property type="term" value="P:fatty acid beta-oxidation using acyl-CoA dehydrogenase"/>
    <property type="evidence" value="ECO:0007669"/>
    <property type="project" value="TreeGrafter"/>
</dbReference>
<dbReference type="Gene3D" id="1.10.540.10">
    <property type="entry name" value="Acyl-CoA dehydrogenase/oxidase, N-terminal domain"/>
    <property type="match status" value="1"/>
</dbReference>
<dbReference type="Pfam" id="PF02771">
    <property type="entry name" value="Acyl-CoA_dh_N"/>
    <property type="match status" value="1"/>
</dbReference>
<proteinExistence type="inferred from homology"/>
<sequence>MSDSRSQLAGLIEAAHRIGERAATEADSADRNRRLSDELVTDLAHAGLIGMLQPRRWGGLEVSFPDFVRVSQVLARYDVATSWVQVLLGCHHWWGALVGEELQRELWGDNPHRLFADVFAPMGDLRHASDGLHLSGRWMFASGVHWSDFVALGANGPLTPGGEPEYLMLFVPKADFRVVEDWDTVGLRGTGSCSVEVTDAVIPPQRVVRMGQMMATGTAPGQALNPGPIYQVPFAAGLSIALAPTNVGGAQGMLAAFGERMRARTPLFSAQRQDALVTSQVLLAESAVRVDAMEQLMYRYADALQAYGNGGREMDTLELRLRSFAWRAWLGREARDIVTQLFTHTGATAIYGGNALQRRWRDLHAMAQHVVLNHETASRNFGRYLAGQDPEPALY</sequence>
<feature type="domain" description="Acyl-CoA dehydrogenase/oxidase N-terminal" evidence="3">
    <location>
        <begin position="20"/>
        <end position="105"/>
    </location>
</feature>
<dbReference type="InterPro" id="IPR013107">
    <property type="entry name" value="Acyl-CoA_DH_C"/>
</dbReference>
<dbReference type="Proteomes" id="UP000092952">
    <property type="component" value="Chromosome"/>
</dbReference>
<name>A0A1B1YRY3_9GAMM</name>
<dbReference type="GO" id="GO:0016712">
    <property type="term" value="F:oxidoreductase activity, acting on paired donors, with incorporation or reduction of molecular oxygen, reduced flavin or flavoprotein as one donor, and incorporation of one atom of oxygen"/>
    <property type="evidence" value="ECO:0007669"/>
    <property type="project" value="TreeGrafter"/>
</dbReference>
<organism evidence="5 6">
    <name type="scientific">Immundisolibacter cernigliae</name>
    <dbReference type="NCBI Taxonomy" id="1810504"/>
    <lineage>
        <taxon>Bacteria</taxon>
        <taxon>Pseudomonadati</taxon>
        <taxon>Pseudomonadota</taxon>
        <taxon>Gammaproteobacteria</taxon>
        <taxon>Immundisolibacterales</taxon>
        <taxon>Immundisolibacteraceae</taxon>
        <taxon>Immundisolibacter</taxon>
    </lineage>
</organism>
<dbReference type="RefSeq" id="WP_068803127.1">
    <property type="nucleotide sequence ID" value="NZ_CP014671.1"/>
</dbReference>
<dbReference type="PANTHER" id="PTHR48083:SF19">
    <property type="entry name" value="FLAVIN-DEPENDENT MONOOXYGENASE, OXYGENASE SUBUNIT HSAA"/>
    <property type="match status" value="1"/>
</dbReference>
<protein>
    <recommendedName>
        <fullName evidence="7">Acyl-CoA dehydrogenase C-terminal domain-containing protein</fullName>
    </recommendedName>
</protein>
<evidence type="ECO:0008006" key="7">
    <source>
        <dbReference type="Google" id="ProtNLM"/>
    </source>
</evidence>
<dbReference type="InterPro" id="IPR050741">
    <property type="entry name" value="Acyl-CoA_dehydrogenase"/>
</dbReference>
<keyword evidence="1" id="KW-0560">Oxidoreductase</keyword>
<evidence type="ECO:0000259" key="3">
    <source>
        <dbReference type="Pfam" id="PF02771"/>
    </source>
</evidence>
<dbReference type="InParanoid" id="A0A1B1YRY3"/>
<evidence type="ECO:0000259" key="4">
    <source>
        <dbReference type="Pfam" id="PF08028"/>
    </source>
</evidence>
<dbReference type="Gene3D" id="1.20.140.10">
    <property type="entry name" value="Butyryl-CoA Dehydrogenase, subunit A, domain 3"/>
    <property type="match status" value="1"/>
</dbReference>
<dbReference type="Gene3D" id="2.40.110.10">
    <property type="entry name" value="Butyryl-CoA Dehydrogenase, subunit A, domain 2"/>
    <property type="match status" value="1"/>
</dbReference>
<dbReference type="KEGG" id="gbi:PG2T_04965"/>
<dbReference type="Pfam" id="PF08028">
    <property type="entry name" value="Acyl-CoA_dh_2"/>
    <property type="match status" value="1"/>
</dbReference>
<dbReference type="SUPFAM" id="SSF56645">
    <property type="entry name" value="Acyl-CoA dehydrogenase NM domain-like"/>
    <property type="match status" value="1"/>
</dbReference>
<gene>
    <name evidence="5" type="ORF">PG2T_04965</name>
</gene>
<feature type="domain" description="Acyl-CoA dehydrogenase C-terminal" evidence="4">
    <location>
        <begin position="241"/>
        <end position="373"/>
    </location>
</feature>
<evidence type="ECO:0000313" key="5">
    <source>
        <dbReference type="EMBL" id="ANX03610.1"/>
    </source>
</evidence>
<dbReference type="InterPro" id="IPR036250">
    <property type="entry name" value="AcylCo_DH-like_C"/>
</dbReference>
<dbReference type="InterPro" id="IPR046373">
    <property type="entry name" value="Acyl-CoA_Oxase/DH_mid-dom_sf"/>
</dbReference>
<comment type="similarity">
    <text evidence="2">Belongs to the HpaH/HsaA monooxygenase family.</text>
</comment>
<dbReference type="InterPro" id="IPR009100">
    <property type="entry name" value="AcylCoA_DH/oxidase_NM_dom_sf"/>
</dbReference>
<dbReference type="PIRSF" id="PIRSF016578">
    <property type="entry name" value="HsaA"/>
    <property type="match status" value="1"/>
</dbReference>
<evidence type="ECO:0000313" key="6">
    <source>
        <dbReference type="Proteomes" id="UP000092952"/>
    </source>
</evidence>
<evidence type="ECO:0000256" key="1">
    <source>
        <dbReference type="ARBA" id="ARBA00023002"/>
    </source>
</evidence>
<dbReference type="GO" id="GO:0050660">
    <property type="term" value="F:flavin adenine dinucleotide binding"/>
    <property type="evidence" value="ECO:0007669"/>
    <property type="project" value="InterPro"/>
</dbReference>
<dbReference type="InterPro" id="IPR037069">
    <property type="entry name" value="AcylCoA_DH/ox_N_sf"/>
</dbReference>
<accession>A0A1B1YRY3</accession>
<dbReference type="OrthoDB" id="7316074at2"/>